<dbReference type="PIRSF" id="PIRSF009320">
    <property type="entry name" value="Nuc_binding_HP_1000"/>
    <property type="match status" value="1"/>
</dbReference>
<dbReference type="SUPFAM" id="SSF52540">
    <property type="entry name" value="P-loop containing nucleoside triphosphate hydrolases"/>
    <property type="match status" value="1"/>
</dbReference>
<protein>
    <submittedName>
        <fullName evidence="2">Cobyrinic acid a,c-diamide synthase</fullName>
    </submittedName>
</protein>
<dbReference type="eggNOG" id="COG1192">
    <property type="taxonomic scope" value="Bacteria"/>
</dbReference>
<dbReference type="Proteomes" id="UP000002725">
    <property type="component" value="Chromosome"/>
</dbReference>
<dbReference type="KEGG" id="paa:Paes_0625"/>
<evidence type="ECO:0000259" key="1">
    <source>
        <dbReference type="Pfam" id="PF01656"/>
    </source>
</evidence>
<proteinExistence type="predicted"/>
<dbReference type="NCBIfam" id="NF041546">
    <property type="entry name" value="ParA_partition"/>
    <property type="match status" value="1"/>
</dbReference>
<dbReference type="CDD" id="cd02042">
    <property type="entry name" value="ParAB_family"/>
    <property type="match status" value="1"/>
</dbReference>
<feature type="domain" description="CobQ/CobB/MinD/ParA nucleotide binding" evidence="1">
    <location>
        <begin position="20"/>
        <end position="148"/>
    </location>
</feature>
<accession>B4S629</accession>
<dbReference type="AlphaFoldDB" id="B4S629"/>
<dbReference type="InterPro" id="IPR050678">
    <property type="entry name" value="DNA_Partitioning_ATPase"/>
</dbReference>
<evidence type="ECO:0000313" key="3">
    <source>
        <dbReference type="Proteomes" id="UP000002725"/>
    </source>
</evidence>
<dbReference type="PANTHER" id="PTHR13696:SF96">
    <property type="entry name" value="COBQ_COBB_MIND_PARA NUCLEOTIDE BINDING DOMAIN-CONTAINING PROTEIN"/>
    <property type="match status" value="1"/>
</dbReference>
<name>B4S629_PROA2</name>
<dbReference type="PANTHER" id="PTHR13696">
    <property type="entry name" value="P-LOOP CONTAINING NUCLEOSIDE TRIPHOSPHATE HYDROLASE"/>
    <property type="match status" value="1"/>
</dbReference>
<dbReference type="STRING" id="290512.Paes_0625"/>
<dbReference type="Pfam" id="PF01656">
    <property type="entry name" value="CbiA"/>
    <property type="match status" value="1"/>
</dbReference>
<dbReference type="InterPro" id="IPR002586">
    <property type="entry name" value="CobQ/CobB/MinD/ParA_Nub-bd_dom"/>
</dbReference>
<dbReference type="InterPro" id="IPR048089">
    <property type="entry name" value="McdA"/>
</dbReference>
<sequence>MLECWQAIESPRNHAIMKTIAVISQKGGAGKTTIALNLAVAAVRSGHQCAVIDIDPQASAKCWHDLRQDDAPVVVSAQAARLPEIIQTAEQNGAALVIIDTAPHSESAALAAARLTDLVLVPCRPSLLDLKAITTTIDLAALARTQALAVLNTVPVRGGLKGDAEQVLKSYGVETAPVTLGHRIAFVHSLTAGQGVLEYEPSGKAAEEISALFRSICTHCRWNELIEKRGRQ</sequence>
<gene>
    <name evidence="2" type="ordered locus">Paes_0625</name>
</gene>
<dbReference type="EMBL" id="CP001108">
    <property type="protein sequence ID" value="ACF45680.1"/>
    <property type="molecule type" value="Genomic_DNA"/>
</dbReference>
<dbReference type="InterPro" id="IPR027417">
    <property type="entry name" value="P-loop_NTPase"/>
</dbReference>
<keyword evidence="3" id="KW-1185">Reference proteome</keyword>
<reference evidence="2" key="1">
    <citation type="submission" date="2008-06" db="EMBL/GenBank/DDBJ databases">
        <title>Complete sequence of chromosome of Prosthecochloris aestuarii DSM 271.</title>
        <authorList>
            <consortium name="US DOE Joint Genome Institute"/>
            <person name="Lucas S."/>
            <person name="Copeland A."/>
            <person name="Lapidus A."/>
            <person name="Glavina del Rio T."/>
            <person name="Dalin E."/>
            <person name="Tice H."/>
            <person name="Bruce D."/>
            <person name="Goodwin L."/>
            <person name="Pitluck S."/>
            <person name="Schmutz J."/>
            <person name="Larimer F."/>
            <person name="Land M."/>
            <person name="Hauser L."/>
            <person name="Kyrpides N."/>
            <person name="Anderson I."/>
            <person name="Liu Z."/>
            <person name="Li T."/>
            <person name="Zhao F."/>
            <person name="Overmann J."/>
            <person name="Bryant D.A."/>
            <person name="Richardson P."/>
        </authorList>
    </citation>
    <scope>NUCLEOTIDE SEQUENCE [LARGE SCALE GENOMIC DNA]</scope>
    <source>
        <strain evidence="2">DSM 271</strain>
    </source>
</reference>
<dbReference type="HOGENOM" id="CLU_037612_5_3_10"/>
<dbReference type="Gene3D" id="3.40.50.300">
    <property type="entry name" value="P-loop containing nucleotide triphosphate hydrolases"/>
    <property type="match status" value="1"/>
</dbReference>
<organism evidence="2 3">
    <name type="scientific">Prosthecochloris aestuarii (strain DSM 271 / SK 413)</name>
    <dbReference type="NCBI Taxonomy" id="290512"/>
    <lineage>
        <taxon>Bacteria</taxon>
        <taxon>Pseudomonadati</taxon>
        <taxon>Chlorobiota</taxon>
        <taxon>Chlorobiia</taxon>
        <taxon>Chlorobiales</taxon>
        <taxon>Chlorobiaceae</taxon>
        <taxon>Prosthecochloris</taxon>
    </lineage>
</organism>
<evidence type="ECO:0000313" key="2">
    <source>
        <dbReference type="EMBL" id="ACF45680.1"/>
    </source>
</evidence>